<feature type="region of interest" description="Disordered" evidence="3">
    <location>
        <begin position="365"/>
        <end position="417"/>
    </location>
</feature>
<organism evidence="5 6">
    <name type="scientific">Pleurodeles waltl</name>
    <name type="common">Iberian ribbed newt</name>
    <dbReference type="NCBI Taxonomy" id="8319"/>
    <lineage>
        <taxon>Eukaryota</taxon>
        <taxon>Metazoa</taxon>
        <taxon>Chordata</taxon>
        <taxon>Craniata</taxon>
        <taxon>Vertebrata</taxon>
        <taxon>Euteleostomi</taxon>
        <taxon>Amphibia</taxon>
        <taxon>Batrachia</taxon>
        <taxon>Caudata</taxon>
        <taxon>Salamandroidea</taxon>
        <taxon>Salamandridae</taxon>
        <taxon>Pleurodelinae</taxon>
        <taxon>Pleurodeles</taxon>
    </lineage>
</organism>
<accession>A0AAV7S7J0</accession>
<dbReference type="InterPro" id="IPR043128">
    <property type="entry name" value="Rev_trsase/Diguanyl_cyclase"/>
</dbReference>
<dbReference type="EC" id="3.1.26.4" evidence="2"/>
<protein>
    <recommendedName>
        <fullName evidence="2">ribonuclease H</fullName>
        <ecNumber evidence="2">3.1.26.4</ecNumber>
    </recommendedName>
</protein>
<feature type="region of interest" description="Disordered" evidence="3">
    <location>
        <begin position="1"/>
        <end position="20"/>
    </location>
</feature>
<comment type="similarity">
    <text evidence="1">Belongs to the beta type-B retroviral polymerase family. HERV class-II K(HML-2) pol subfamily.</text>
</comment>
<dbReference type="Proteomes" id="UP001066276">
    <property type="component" value="Chromosome 4_2"/>
</dbReference>
<evidence type="ECO:0000259" key="4">
    <source>
        <dbReference type="PROSITE" id="PS50878"/>
    </source>
</evidence>
<evidence type="ECO:0000256" key="3">
    <source>
        <dbReference type="SAM" id="MobiDB-lite"/>
    </source>
</evidence>
<feature type="compositionally biased region" description="Gly residues" evidence="3">
    <location>
        <begin position="408"/>
        <end position="417"/>
    </location>
</feature>
<evidence type="ECO:0000313" key="5">
    <source>
        <dbReference type="EMBL" id="KAJ1160125.1"/>
    </source>
</evidence>
<evidence type="ECO:0000313" key="6">
    <source>
        <dbReference type="Proteomes" id="UP001066276"/>
    </source>
</evidence>
<keyword evidence="6" id="KW-1185">Reference proteome</keyword>
<sequence>MPVPSSSNGPQSQHTSLAPSPINFSTFTSILKGYPRTRERKLLFRGFSEGFRIPYSGPPISREANHLRSAMEAQGVVQEKLEKERQFTRVAGPFTQPPLPNFIVLPLGIVPKKEQGKYRLIHHLSFPRGQSVNDYLEEGKCSVCYASFDERIALGHAAGKGALMAKADIESAFRLLPVHPSSFHLLGMQWAGQYFYDKCMPMGCAVSCSLFKTFACFLEWALKENTPPGSSLHYLDDFLFIGRAGSEECRETLEAFEHLSQTLGVPLAPGKTQGPTACLTFLDIEIDSTAGLCRPPEDKVMALQANIRLSQVQGMFRQVHISNSVMGNWGRPPTGDKGALLRPMGEGQRKIARIGLEALGGDSPFLKIEGRGRPDGGFPVEGCSKGMGEAGRKNTRPKGTHRSRHAQGLGGGTHSHL</sequence>
<dbReference type="InterPro" id="IPR000477">
    <property type="entry name" value="RT_dom"/>
</dbReference>
<evidence type="ECO:0000256" key="1">
    <source>
        <dbReference type="ARBA" id="ARBA00010879"/>
    </source>
</evidence>
<evidence type="ECO:0000256" key="2">
    <source>
        <dbReference type="ARBA" id="ARBA00012180"/>
    </source>
</evidence>
<dbReference type="PANTHER" id="PTHR33050:SF8">
    <property type="entry name" value="REVERSE TRANSCRIPTASE DOMAIN-CONTAINING PROTEIN"/>
    <property type="match status" value="1"/>
</dbReference>
<reference evidence="5" key="1">
    <citation type="journal article" date="2022" name="bioRxiv">
        <title>Sequencing and chromosome-scale assembly of the giantPleurodeles waltlgenome.</title>
        <authorList>
            <person name="Brown T."/>
            <person name="Elewa A."/>
            <person name="Iarovenko S."/>
            <person name="Subramanian E."/>
            <person name="Araus A.J."/>
            <person name="Petzold A."/>
            <person name="Susuki M."/>
            <person name="Suzuki K.-i.T."/>
            <person name="Hayashi T."/>
            <person name="Toyoda A."/>
            <person name="Oliveira C."/>
            <person name="Osipova E."/>
            <person name="Leigh N.D."/>
            <person name="Simon A."/>
            <person name="Yun M.H."/>
        </authorList>
    </citation>
    <scope>NUCLEOTIDE SEQUENCE</scope>
    <source>
        <strain evidence="5">20211129_DDA</strain>
        <tissue evidence="5">Liver</tissue>
    </source>
</reference>
<dbReference type="AlphaFoldDB" id="A0AAV7S7J0"/>
<comment type="caution">
    <text evidence="5">The sequence shown here is derived from an EMBL/GenBank/DDBJ whole genome shotgun (WGS) entry which is preliminary data.</text>
</comment>
<dbReference type="SUPFAM" id="SSF56672">
    <property type="entry name" value="DNA/RNA polymerases"/>
    <property type="match status" value="1"/>
</dbReference>
<dbReference type="Pfam" id="PF00078">
    <property type="entry name" value="RVT_1"/>
    <property type="match status" value="1"/>
</dbReference>
<dbReference type="CDD" id="cd03714">
    <property type="entry name" value="RT_DIRS1"/>
    <property type="match status" value="1"/>
</dbReference>
<dbReference type="InterPro" id="IPR052055">
    <property type="entry name" value="Hepadnavirus_pol/RT"/>
</dbReference>
<dbReference type="Gene3D" id="3.30.70.270">
    <property type="match status" value="1"/>
</dbReference>
<dbReference type="InterPro" id="IPR043502">
    <property type="entry name" value="DNA/RNA_pol_sf"/>
</dbReference>
<proteinExistence type="inferred from homology"/>
<dbReference type="EMBL" id="JANPWB010000008">
    <property type="protein sequence ID" value="KAJ1160125.1"/>
    <property type="molecule type" value="Genomic_DNA"/>
</dbReference>
<name>A0AAV7S7J0_PLEWA</name>
<feature type="domain" description="Reverse transcriptase" evidence="4">
    <location>
        <begin position="91"/>
        <end position="286"/>
    </location>
</feature>
<dbReference type="GO" id="GO:0004523">
    <property type="term" value="F:RNA-DNA hybrid ribonuclease activity"/>
    <property type="evidence" value="ECO:0007669"/>
    <property type="project" value="UniProtKB-EC"/>
</dbReference>
<dbReference type="Gene3D" id="3.10.10.10">
    <property type="entry name" value="HIV Type 1 Reverse Transcriptase, subunit A, domain 1"/>
    <property type="match status" value="1"/>
</dbReference>
<dbReference type="PANTHER" id="PTHR33050">
    <property type="entry name" value="REVERSE TRANSCRIPTASE DOMAIN-CONTAINING PROTEIN"/>
    <property type="match status" value="1"/>
</dbReference>
<dbReference type="PROSITE" id="PS50878">
    <property type="entry name" value="RT_POL"/>
    <property type="match status" value="1"/>
</dbReference>
<gene>
    <name evidence="5" type="ORF">NDU88_000627</name>
</gene>
<feature type="compositionally biased region" description="Basic residues" evidence="3">
    <location>
        <begin position="393"/>
        <end position="405"/>
    </location>
</feature>